<dbReference type="Gene3D" id="3.75.10.10">
    <property type="entry name" value="L-arginine/glycine Amidinotransferase, Chain A"/>
    <property type="match status" value="1"/>
</dbReference>
<organism evidence="1 2">
    <name type="scientific">Pseudogracilibacillus auburnensis</name>
    <dbReference type="NCBI Taxonomy" id="1494959"/>
    <lineage>
        <taxon>Bacteria</taxon>
        <taxon>Bacillati</taxon>
        <taxon>Bacillota</taxon>
        <taxon>Bacilli</taxon>
        <taxon>Bacillales</taxon>
        <taxon>Bacillaceae</taxon>
        <taxon>Pseudogracilibacillus</taxon>
    </lineage>
</organism>
<evidence type="ECO:0000313" key="1">
    <source>
        <dbReference type="EMBL" id="PXW81702.1"/>
    </source>
</evidence>
<dbReference type="GO" id="GO:0019546">
    <property type="term" value="P:L-arginine deiminase pathway"/>
    <property type="evidence" value="ECO:0007669"/>
    <property type="project" value="TreeGrafter"/>
</dbReference>
<dbReference type="PANTHER" id="PTHR47271:SF2">
    <property type="entry name" value="ARGININE DEIMINASE"/>
    <property type="match status" value="1"/>
</dbReference>
<protein>
    <submittedName>
        <fullName evidence="1">N-dimethylarginine dimethylaminohydrolase</fullName>
    </submittedName>
</protein>
<name>A0A2V3VIN5_9BACI</name>
<dbReference type="EMBL" id="QJJQ01000020">
    <property type="protein sequence ID" value="PXW81702.1"/>
    <property type="molecule type" value="Genomic_DNA"/>
</dbReference>
<dbReference type="GO" id="GO:0016990">
    <property type="term" value="F:arginine deiminase activity"/>
    <property type="evidence" value="ECO:0007669"/>
    <property type="project" value="TreeGrafter"/>
</dbReference>
<dbReference type="SUPFAM" id="SSF55909">
    <property type="entry name" value="Pentein"/>
    <property type="match status" value="1"/>
</dbReference>
<dbReference type="Proteomes" id="UP000247978">
    <property type="component" value="Unassembled WGS sequence"/>
</dbReference>
<dbReference type="OrthoDB" id="9814070at2"/>
<sequence>MLHYQRTEYGKLKKVLLCRPNYLKIHTPINVIQEKHSVNNIDTELACKEHDQFINALEEEGVEVVLGHNHERYPYEVNTRDLGVTTPKGIIFGRFYSPFRWGEHRLIEQTFQENDIYIYDKHTEGTFEGGDFMYIDENTVAIGIGIRTSLVGVRQLENTLSDLGIEVITVDFAEEYLHLDMIMNVIGEKTAVICEEALPTHMIDKLKEKDFTLIKVSKDDVFLHKCNLLSIGDNTIISHNQAEDINEQLQQLGFRIIQLDLKEVLKSGGGPRCMSFPLLRE</sequence>
<reference evidence="1 2" key="1">
    <citation type="submission" date="2018-05" db="EMBL/GenBank/DDBJ databases">
        <title>Genomic Encyclopedia of Type Strains, Phase IV (KMG-IV): sequencing the most valuable type-strain genomes for metagenomic binning, comparative biology and taxonomic classification.</title>
        <authorList>
            <person name="Goeker M."/>
        </authorList>
    </citation>
    <scope>NUCLEOTIDE SEQUENCE [LARGE SCALE GENOMIC DNA]</scope>
    <source>
        <strain evidence="1 2">DSM 28556</strain>
    </source>
</reference>
<keyword evidence="1" id="KW-0378">Hydrolase</keyword>
<dbReference type="RefSeq" id="WP_158525741.1">
    <property type="nucleotide sequence ID" value="NZ_JBHUHB010000001.1"/>
</dbReference>
<dbReference type="PANTHER" id="PTHR47271">
    <property type="entry name" value="ARGININE DEIMINASE"/>
    <property type="match status" value="1"/>
</dbReference>
<dbReference type="Pfam" id="PF19420">
    <property type="entry name" value="DDAH_eukar"/>
    <property type="match status" value="1"/>
</dbReference>
<accession>A0A2V3VIN5</accession>
<keyword evidence="2" id="KW-1185">Reference proteome</keyword>
<gene>
    <name evidence="1" type="ORF">DFR56_12077</name>
</gene>
<comment type="caution">
    <text evidence="1">The sequence shown here is derived from an EMBL/GenBank/DDBJ whole genome shotgun (WGS) entry which is preliminary data.</text>
</comment>
<proteinExistence type="predicted"/>
<evidence type="ECO:0000313" key="2">
    <source>
        <dbReference type="Proteomes" id="UP000247978"/>
    </source>
</evidence>
<dbReference type="AlphaFoldDB" id="A0A2V3VIN5"/>